<dbReference type="AlphaFoldDB" id="M3UHE7"/>
<organism evidence="1 2">
    <name type="scientific">Gordonia malaquae NBRC 108250</name>
    <dbReference type="NCBI Taxonomy" id="1223542"/>
    <lineage>
        <taxon>Bacteria</taxon>
        <taxon>Bacillati</taxon>
        <taxon>Actinomycetota</taxon>
        <taxon>Actinomycetes</taxon>
        <taxon>Mycobacteriales</taxon>
        <taxon>Gordoniaceae</taxon>
        <taxon>Gordonia</taxon>
    </lineage>
</organism>
<evidence type="ECO:0000313" key="2">
    <source>
        <dbReference type="Proteomes" id="UP000035009"/>
    </source>
</evidence>
<name>M3UHE7_GORML</name>
<evidence type="ECO:0000313" key="1">
    <source>
        <dbReference type="EMBL" id="GAC78770.1"/>
    </source>
</evidence>
<proteinExistence type="predicted"/>
<reference evidence="1 2" key="1">
    <citation type="submission" date="2013-02" db="EMBL/GenBank/DDBJ databases">
        <title>Whole genome shotgun sequence of Gordonia malaquae NBRC 108250.</title>
        <authorList>
            <person name="Yoshida I."/>
            <person name="Hosoyama A."/>
            <person name="Tsuchikane K."/>
            <person name="Ando Y."/>
            <person name="Baba S."/>
            <person name="Ohji S."/>
            <person name="Hamada M."/>
            <person name="Tamura T."/>
            <person name="Yamazoe A."/>
            <person name="Yamazaki S."/>
            <person name="Fujita N."/>
        </authorList>
    </citation>
    <scope>NUCLEOTIDE SEQUENCE [LARGE SCALE GENOMIC DNA]</scope>
    <source>
        <strain evidence="1 2">NBRC 108250</strain>
    </source>
</reference>
<dbReference type="RefSeq" id="WP_008376901.1">
    <property type="nucleotide sequence ID" value="NZ_BAOP01000004.1"/>
</dbReference>
<dbReference type="EMBL" id="BAOP01000004">
    <property type="protein sequence ID" value="GAC78770.1"/>
    <property type="molecule type" value="Genomic_DNA"/>
</dbReference>
<dbReference type="STRING" id="410332.SAMN04488550_2898"/>
<gene>
    <name evidence="1" type="ORF">GM1_004_02150</name>
</gene>
<sequence>MTDYPDYLAEDVHPEDYAADQIALRQRVCEAYFAPERVARLAGLEPYVIMGGLLEAINEAIAAEQARIDDGTVRPSSPLRPLRAVGWFEALHAILALHPVRVLFLSGGQRVLGLYDDDPTSPTYRTFSHPDRWLHELVIRYGGNRRAAGVGNIRLHLRLKARALSVDDVADDENGASA</sequence>
<accession>M3UHE7</accession>
<dbReference type="Proteomes" id="UP000035009">
    <property type="component" value="Unassembled WGS sequence"/>
</dbReference>
<dbReference type="OrthoDB" id="9811589at2"/>
<protein>
    <submittedName>
        <fullName evidence="1">Uncharacterized protein</fullName>
    </submittedName>
</protein>
<keyword evidence="2" id="KW-1185">Reference proteome</keyword>
<comment type="caution">
    <text evidence="1">The sequence shown here is derived from an EMBL/GenBank/DDBJ whole genome shotgun (WGS) entry which is preliminary data.</text>
</comment>